<reference evidence="5" key="1">
    <citation type="submission" date="2016-10" db="EMBL/GenBank/DDBJ databases">
        <authorList>
            <person name="Varghese N."/>
            <person name="Submissions S."/>
        </authorList>
    </citation>
    <scope>NUCLEOTIDE SEQUENCE [LARGE SCALE GENOMIC DNA]</scope>
    <source>
        <strain evidence="5">IBRC-M10078</strain>
    </source>
</reference>
<feature type="domain" description="LysM" evidence="2">
    <location>
        <begin position="1472"/>
        <end position="1515"/>
    </location>
</feature>
<dbReference type="InterPro" id="IPR036779">
    <property type="entry name" value="LysM_dom_sf"/>
</dbReference>
<dbReference type="SUPFAM" id="SSF51445">
    <property type="entry name" value="(Trans)glycosidases"/>
    <property type="match status" value="1"/>
</dbReference>
<dbReference type="PANTHER" id="PTHR33734:SF22">
    <property type="entry name" value="MEMBRANE-BOUND LYTIC MUREIN TRANSGLYCOSYLASE D"/>
    <property type="match status" value="1"/>
</dbReference>
<dbReference type="InterPro" id="IPR018392">
    <property type="entry name" value="LysM"/>
</dbReference>
<keyword evidence="5" id="KW-1185">Reference proteome</keyword>
<dbReference type="CDD" id="cd00118">
    <property type="entry name" value="LysM"/>
    <property type="match status" value="8"/>
</dbReference>
<organism evidence="4 5">
    <name type="scientific">Litchfieldia salsa</name>
    <dbReference type="NCBI Taxonomy" id="930152"/>
    <lineage>
        <taxon>Bacteria</taxon>
        <taxon>Bacillati</taxon>
        <taxon>Bacillota</taxon>
        <taxon>Bacilli</taxon>
        <taxon>Bacillales</taxon>
        <taxon>Bacillaceae</taxon>
        <taxon>Litchfieldia</taxon>
    </lineage>
</organism>
<feature type="domain" description="LysM" evidence="2">
    <location>
        <begin position="214"/>
        <end position="257"/>
    </location>
</feature>
<evidence type="ECO:0000259" key="3">
    <source>
        <dbReference type="PROSITE" id="PS51910"/>
    </source>
</evidence>
<protein>
    <submittedName>
        <fullName evidence="4">Spore germination protein YaaH</fullName>
    </submittedName>
</protein>
<dbReference type="GO" id="GO:0016798">
    <property type="term" value="F:hydrolase activity, acting on glycosyl bonds"/>
    <property type="evidence" value="ECO:0007669"/>
    <property type="project" value="UniProtKB-KW"/>
</dbReference>
<dbReference type="Gene3D" id="3.10.350.10">
    <property type="entry name" value="LysM domain"/>
    <property type="match status" value="8"/>
</dbReference>
<feature type="domain" description="LysM" evidence="2">
    <location>
        <begin position="353"/>
        <end position="396"/>
    </location>
</feature>
<name>A0A1H0WCY9_9BACI</name>
<dbReference type="GO" id="GO:0008932">
    <property type="term" value="F:lytic endotransglycosylase activity"/>
    <property type="evidence" value="ECO:0007669"/>
    <property type="project" value="TreeGrafter"/>
</dbReference>
<dbReference type="PANTHER" id="PTHR33734">
    <property type="entry name" value="LYSM DOMAIN-CONTAINING GPI-ANCHORED PROTEIN 2"/>
    <property type="match status" value="1"/>
</dbReference>
<dbReference type="RefSeq" id="WP_090857260.1">
    <property type="nucleotide sequence ID" value="NZ_FNJU01000010.1"/>
</dbReference>
<dbReference type="SMART" id="SM00257">
    <property type="entry name" value="LysM"/>
    <property type="match status" value="8"/>
</dbReference>
<dbReference type="Gene3D" id="2.60.40.10">
    <property type="entry name" value="Immunoglobulins"/>
    <property type="match status" value="5"/>
</dbReference>
<evidence type="ECO:0000256" key="1">
    <source>
        <dbReference type="ARBA" id="ARBA00023295"/>
    </source>
</evidence>
<dbReference type="PROSITE" id="PS51782">
    <property type="entry name" value="LYSM"/>
    <property type="match status" value="8"/>
</dbReference>
<gene>
    <name evidence="4" type="ORF">SAMN05216565_110123</name>
</gene>
<dbReference type="PROSITE" id="PS51910">
    <property type="entry name" value="GH18_2"/>
    <property type="match status" value="1"/>
</dbReference>
<dbReference type="STRING" id="930152.SAMN05216565_110123"/>
<dbReference type="SMART" id="SM00636">
    <property type="entry name" value="Glyco_18"/>
    <property type="match status" value="1"/>
</dbReference>
<dbReference type="NCBIfam" id="NF033510">
    <property type="entry name" value="Ca_tandemer"/>
    <property type="match status" value="3"/>
</dbReference>
<sequence>MDFLQKYELNLNPDNSYTLVIHLNQPLTEFAQELGYTPGKKDDFHLQLKQFVKQSFPRIKVSSVKVMVGALLVTSYYFVDSTLSSALANTTTQTQQLFQYDTYTVQSGDTLYSLSRRFNVTVSALKELNTLSTDTLKIGQVLKLPYFTYTVTSGDTLYTIAKKHQTTAIEIKTFNQLSSDVIHIGQKLRVPQPITQPTIITETTTTEPTTTNDTIYTVISGDTLSIIAKKFNITVEAIKSHNNLTTDLIYIGQKLTIPMADEQPTTEQISNDTTSEPEQAPDTISYTVISGDTLSLIANKFNTTVENLKNHNGLSSDRIFVGQVLLIPKSVTQPVAEEPIIESGLDTSSIEGTIYTVVPGDTLSLIAKKFNTTVDLVKTTNNLTSDLIFVGQKLTVPSTEQPVVEVDHTAPEQPRIGALPIITTQNVTEYIVSGTAEANASIEILIQDGVHSPIRHVIQASETGEYTQTINLSSLQDGQLTILVQATDNAGNQSTPLSEHIVKDTVSVEPILNANVPINYENVHQYVLIGKAEPGSTVVFTISDGFHPDIHFTTTANESGDINELINLTGLNDGAIILKAHSIDLVGNQSSVTEATVMKETMLYTPTIENSTVVNGANVSNYTIAGHAQPRTVIDLIVSDGVNPPVLASVLTDDNGEYASVLDLSMLVDTDLKIEVKATSEAGISSDSETVMIKKDTVSPDAPSLNNTGYINAESQTSYSLTGQADPLALVTIVLTNHLNQYITITTHATESGDYTLPVDVSQMTDGDLFINFTQTDSAGNVSYTSKSTLVKDTVGPSLFTPQPIVNIFSGNQHDYILSGTTEVNGLIGLTISDGTNTISRTTETNSEGAFEIPLDTSGLNDGELIVQYYVTDQAGNVQPQQPITILKDTTAPSEVTLATPEYVNKSNMEKFLVKGINAEDAVTIRVLITDGTNTTEGVTTAASGVFEIDMNLGTLKDGPLRIEVVQTDKAGNTSIVQTQTVEKDTVVDQPVISKSGFSIVNGGLVYTIIGTAEANSAVTVFLSDLDKTDQLSKSTTTNERGFFTITIPLYQLSTTDNLSIRVQQSDQAENVSEEIQLPTHSYLVSADDTLFTIAKRFNTTVDALRSMNHLTSTTVSVGQTLRLPVTASTVLNLGYLYFGNTKEYVNTVNGTNQAINVVSPSYFDINTDGSLKLTYQLDPAFIESMHQQGIRVVPFLSNHWNREIGRAMLQNKEQAAQQIADAIAKYNLDGVNVDLENITDADRANFTEFVRLLRLKIPTEKEVSVAVAANPNGWNTGWHGAYDYNSLSKYADYLMIMSYDESYHGGDPGPVASLPWVERSIQYAINQGVARDKIVMGMAHYGRYWIEGLDFGGFGISNSKIEELLTKYEHTLVFDETSQSVKATVIIKAEDPVTFVSGSNLTPGTYTIWFENAESVTQKLALVAKYEIRGVGNWSLGQENTNIWTSFTTSMPATTPLTSVSYTEEQSIYTIDHTVVSGESLWAIATRYKTTITAIKDVNNLTSDTLYIGQVLKIPQVEPIVTEEAVTTTVTTYTVTSGDSLWLIASRFNTTVTAIKEANNLTSDTINVGQVLIIP</sequence>
<accession>A0A1H0WCY9</accession>
<evidence type="ECO:0000313" key="4">
    <source>
        <dbReference type="EMBL" id="SDP88572.1"/>
    </source>
</evidence>
<evidence type="ECO:0000259" key="2">
    <source>
        <dbReference type="PROSITE" id="PS51782"/>
    </source>
</evidence>
<dbReference type="SUPFAM" id="SSF54106">
    <property type="entry name" value="LysM domain"/>
    <property type="match status" value="8"/>
</dbReference>
<dbReference type="Proteomes" id="UP000199159">
    <property type="component" value="Unassembled WGS sequence"/>
</dbReference>
<keyword evidence="1" id="KW-0378">Hydrolase</keyword>
<proteinExistence type="predicted"/>
<evidence type="ECO:0000313" key="5">
    <source>
        <dbReference type="Proteomes" id="UP000199159"/>
    </source>
</evidence>
<dbReference type="Pfam" id="PF01476">
    <property type="entry name" value="LysM"/>
    <property type="match status" value="8"/>
</dbReference>
<dbReference type="InterPro" id="IPR001223">
    <property type="entry name" value="Glyco_hydro18_cat"/>
</dbReference>
<dbReference type="InterPro" id="IPR013783">
    <property type="entry name" value="Ig-like_fold"/>
</dbReference>
<dbReference type="InterPro" id="IPR011583">
    <property type="entry name" value="Chitinase_II/V-like_cat"/>
</dbReference>
<dbReference type="EMBL" id="FNJU01000010">
    <property type="protein sequence ID" value="SDP88572.1"/>
    <property type="molecule type" value="Genomic_DNA"/>
</dbReference>
<dbReference type="Pfam" id="PF00704">
    <property type="entry name" value="Glyco_hydro_18"/>
    <property type="match status" value="1"/>
</dbReference>
<dbReference type="GO" id="GO:0008061">
    <property type="term" value="F:chitin binding"/>
    <property type="evidence" value="ECO:0007669"/>
    <property type="project" value="InterPro"/>
</dbReference>
<feature type="domain" description="LysM" evidence="2">
    <location>
        <begin position="284"/>
        <end position="327"/>
    </location>
</feature>
<feature type="domain" description="LysM" evidence="2">
    <location>
        <begin position="1081"/>
        <end position="1124"/>
    </location>
</feature>
<feature type="domain" description="LysM" evidence="2">
    <location>
        <begin position="147"/>
        <end position="190"/>
    </location>
</feature>
<dbReference type="Gene3D" id="3.20.20.80">
    <property type="entry name" value="Glycosidases"/>
    <property type="match status" value="1"/>
</dbReference>
<feature type="domain" description="GH18" evidence="3">
    <location>
        <begin position="1131"/>
        <end position="1455"/>
    </location>
</feature>
<dbReference type="OrthoDB" id="9775889at2"/>
<dbReference type="GO" id="GO:0005975">
    <property type="term" value="P:carbohydrate metabolic process"/>
    <property type="evidence" value="ECO:0007669"/>
    <property type="project" value="InterPro"/>
</dbReference>
<dbReference type="InterPro" id="IPR029070">
    <property type="entry name" value="Chitinase_insertion_sf"/>
</dbReference>
<dbReference type="Gene3D" id="3.10.50.10">
    <property type="match status" value="1"/>
</dbReference>
<feature type="domain" description="LysM" evidence="2">
    <location>
        <begin position="1532"/>
        <end position="1575"/>
    </location>
</feature>
<dbReference type="InterPro" id="IPR017853">
    <property type="entry name" value="GH"/>
</dbReference>
<keyword evidence="1" id="KW-0326">Glycosidase</keyword>
<feature type="domain" description="LysM" evidence="2">
    <location>
        <begin position="101"/>
        <end position="144"/>
    </location>
</feature>